<reference evidence="16" key="3">
    <citation type="submission" date="2025-09" db="UniProtKB">
        <authorList>
            <consortium name="Ensembl"/>
        </authorList>
    </citation>
    <scope>IDENTIFICATION</scope>
</reference>
<evidence type="ECO:0000256" key="10">
    <source>
        <dbReference type="ARBA" id="ARBA00023319"/>
    </source>
</evidence>
<dbReference type="GO" id="GO:0042130">
    <property type="term" value="P:negative regulation of T cell proliferation"/>
    <property type="evidence" value="ECO:0007669"/>
    <property type="project" value="TreeGrafter"/>
</dbReference>
<dbReference type="FunFam" id="2.60.40.10:FF:000910">
    <property type="entry name" value="T-lymphocyte activation antigen CD80"/>
    <property type="match status" value="1"/>
</dbReference>
<dbReference type="OMA" id="HMTSVML"/>
<dbReference type="GO" id="GO:0048018">
    <property type="term" value="F:receptor ligand activity"/>
    <property type="evidence" value="ECO:0007669"/>
    <property type="project" value="Ensembl"/>
</dbReference>
<dbReference type="Pfam" id="PF07686">
    <property type="entry name" value="V-set"/>
    <property type="match status" value="1"/>
</dbReference>
<evidence type="ECO:0000256" key="1">
    <source>
        <dbReference type="ARBA" id="ARBA00004251"/>
    </source>
</evidence>
<feature type="signal peptide" evidence="14">
    <location>
        <begin position="1"/>
        <end position="26"/>
    </location>
</feature>
<evidence type="ECO:0000313" key="16">
    <source>
        <dbReference type="Ensembl" id="ENSMICP00000051684.1"/>
    </source>
</evidence>
<keyword evidence="6 13" id="KW-0472">Membrane</keyword>
<dbReference type="SUPFAM" id="SSF48726">
    <property type="entry name" value="Immunoglobulin"/>
    <property type="match status" value="2"/>
</dbReference>
<keyword evidence="9" id="KW-0325">Glycoprotein</keyword>
<evidence type="ECO:0000256" key="14">
    <source>
        <dbReference type="SAM" id="SignalP"/>
    </source>
</evidence>
<evidence type="ECO:0000256" key="5">
    <source>
        <dbReference type="ARBA" id="ARBA00022989"/>
    </source>
</evidence>
<evidence type="ECO:0000256" key="11">
    <source>
        <dbReference type="ARBA" id="ARBA00074080"/>
    </source>
</evidence>
<organism evidence="16 17">
    <name type="scientific">Microcebus murinus</name>
    <name type="common">Gray mouse lemur</name>
    <name type="synonym">Lemur murinus</name>
    <dbReference type="NCBI Taxonomy" id="30608"/>
    <lineage>
        <taxon>Eukaryota</taxon>
        <taxon>Metazoa</taxon>
        <taxon>Chordata</taxon>
        <taxon>Craniata</taxon>
        <taxon>Vertebrata</taxon>
        <taxon>Euteleostomi</taxon>
        <taxon>Mammalia</taxon>
        <taxon>Eutheria</taxon>
        <taxon>Euarchontoglires</taxon>
        <taxon>Primates</taxon>
        <taxon>Strepsirrhini</taxon>
        <taxon>Lemuriformes</taxon>
        <taxon>Cheirogaleidae</taxon>
        <taxon>Microcebus</taxon>
    </lineage>
</organism>
<keyword evidence="2" id="KW-1003">Cell membrane</keyword>
<dbReference type="InterPro" id="IPR037676">
    <property type="entry name" value="CD80_IgC"/>
</dbReference>
<dbReference type="GO" id="GO:0042102">
    <property type="term" value="P:positive regulation of T cell proliferation"/>
    <property type="evidence" value="ECO:0007669"/>
    <property type="project" value="TreeGrafter"/>
</dbReference>
<feature type="transmembrane region" description="Helical" evidence="13">
    <location>
        <begin position="240"/>
        <end position="257"/>
    </location>
</feature>
<dbReference type="InterPro" id="IPR013106">
    <property type="entry name" value="Ig_V-set"/>
</dbReference>
<evidence type="ECO:0000256" key="3">
    <source>
        <dbReference type="ARBA" id="ARBA00022692"/>
    </source>
</evidence>
<dbReference type="Pfam" id="PF08205">
    <property type="entry name" value="C2-set_2"/>
    <property type="match status" value="1"/>
</dbReference>
<dbReference type="GO" id="GO:0009897">
    <property type="term" value="C:external side of plasma membrane"/>
    <property type="evidence" value="ECO:0007669"/>
    <property type="project" value="TreeGrafter"/>
</dbReference>
<evidence type="ECO:0000256" key="7">
    <source>
        <dbReference type="ARBA" id="ARBA00023157"/>
    </source>
</evidence>
<dbReference type="InterPro" id="IPR036179">
    <property type="entry name" value="Ig-like_dom_sf"/>
</dbReference>
<name>A0A8C5YJM1_MICMU</name>
<feature type="chain" id="PRO_5034844069" description="T-lymphocyte activation antigen CD80" evidence="14">
    <location>
        <begin position="27"/>
        <end position="281"/>
    </location>
</feature>
<dbReference type="GO" id="GO:0007166">
    <property type="term" value="P:cell surface receptor signaling pathway"/>
    <property type="evidence" value="ECO:0007669"/>
    <property type="project" value="TreeGrafter"/>
</dbReference>
<keyword evidence="7" id="KW-1015">Disulfide bond</keyword>
<keyword evidence="17" id="KW-1185">Reference proteome</keyword>
<dbReference type="GO" id="GO:0015026">
    <property type="term" value="F:coreceptor activity"/>
    <property type="evidence" value="ECO:0007669"/>
    <property type="project" value="InterPro"/>
</dbReference>
<dbReference type="InterPro" id="IPR013783">
    <property type="entry name" value="Ig-like_fold"/>
</dbReference>
<keyword evidence="10" id="KW-0393">Immunoglobulin domain</keyword>
<dbReference type="GO" id="GO:0098636">
    <property type="term" value="C:protein complex involved in cell adhesion"/>
    <property type="evidence" value="ECO:0007669"/>
    <property type="project" value="Ensembl"/>
</dbReference>
<dbReference type="GO" id="GO:0031295">
    <property type="term" value="P:T cell costimulation"/>
    <property type="evidence" value="ECO:0007669"/>
    <property type="project" value="Ensembl"/>
</dbReference>
<dbReference type="InterPro" id="IPR013162">
    <property type="entry name" value="CD80_C2-set"/>
</dbReference>
<dbReference type="GO" id="GO:0002710">
    <property type="term" value="P:negative regulation of T cell mediated immunity"/>
    <property type="evidence" value="ECO:0007669"/>
    <property type="project" value="Ensembl"/>
</dbReference>
<evidence type="ECO:0000256" key="9">
    <source>
        <dbReference type="ARBA" id="ARBA00023180"/>
    </source>
</evidence>
<dbReference type="GO" id="GO:0006955">
    <property type="term" value="P:immune response"/>
    <property type="evidence" value="ECO:0007669"/>
    <property type="project" value="TreeGrafter"/>
</dbReference>
<feature type="domain" description="Ig-like" evidence="15">
    <location>
        <begin position="36"/>
        <end position="127"/>
    </location>
</feature>
<feature type="domain" description="Ig-like" evidence="15">
    <location>
        <begin position="137"/>
        <end position="218"/>
    </location>
</feature>
<evidence type="ECO:0000256" key="2">
    <source>
        <dbReference type="ARBA" id="ARBA00022475"/>
    </source>
</evidence>
<dbReference type="GeneTree" id="ENSGT00940000162632"/>
<dbReference type="InterPro" id="IPR051713">
    <property type="entry name" value="T-cell_Activation_Regulation"/>
</dbReference>
<evidence type="ECO:0000313" key="17">
    <source>
        <dbReference type="Proteomes" id="UP000694394"/>
    </source>
</evidence>
<dbReference type="PROSITE" id="PS50835">
    <property type="entry name" value="IG_LIKE"/>
    <property type="match status" value="2"/>
</dbReference>
<accession>A0A8C5YJM1</accession>
<proteinExistence type="predicted"/>
<gene>
    <name evidence="16" type="primary">CD80</name>
</gene>
<evidence type="ECO:0000256" key="13">
    <source>
        <dbReference type="SAM" id="Phobius"/>
    </source>
</evidence>
<dbReference type="InterPro" id="IPR003599">
    <property type="entry name" value="Ig_sub"/>
</dbReference>
<dbReference type="InterPro" id="IPR007110">
    <property type="entry name" value="Ig-like_dom"/>
</dbReference>
<dbReference type="EMBL" id="ABDC03001106">
    <property type="status" value="NOT_ANNOTATED_CDS"/>
    <property type="molecule type" value="Genomic_DNA"/>
</dbReference>
<dbReference type="AlphaFoldDB" id="A0A8C5YJM1"/>
<dbReference type="PANTHER" id="PTHR25466">
    <property type="entry name" value="T-LYMPHOCYTE ACTIVATION ANTIGEN"/>
    <property type="match status" value="1"/>
</dbReference>
<evidence type="ECO:0000259" key="15">
    <source>
        <dbReference type="PROSITE" id="PS50835"/>
    </source>
</evidence>
<evidence type="ECO:0000256" key="8">
    <source>
        <dbReference type="ARBA" id="ARBA00023170"/>
    </source>
</evidence>
<keyword evidence="3 13" id="KW-0812">Transmembrane</keyword>
<evidence type="ECO:0000256" key="4">
    <source>
        <dbReference type="ARBA" id="ARBA00022729"/>
    </source>
</evidence>
<sequence>MDYTQVCKCFYLSFLVLAGICYPCSGASQVIKAVKEMVIMSCEYNISVEELERVRIYWQKDRDMVLSVTPGSRKVWPEYKNRTMIDITNNLSIVILDLRLSDMGKYDCVVQKFEKGSYKLEHLTSVTLSVRAYFPKPSITASEIPSSNIRRITCSTSGGFPEPHLFWLENTKELNAINTTVSQDPETKLYSVSSELDFNVTSNHSFVCLIKYGDLTVSQTYNWQTPKQEDFLNNLPSPQTSTILLATGIPAIGYLVYRCAQRRRERRNEEGLEMERMSPIL</sequence>
<dbReference type="GO" id="GO:0042110">
    <property type="term" value="P:T cell activation"/>
    <property type="evidence" value="ECO:0007669"/>
    <property type="project" value="Ensembl"/>
</dbReference>
<dbReference type="SMART" id="SM00409">
    <property type="entry name" value="IG"/>
    <property type="match status" value="1"/>
</dbReference>
<reference evidence="16" key="2">
    <citation type="submission" date="2025-08" db="UniProtKB">
        <authorList>
            <consortium name="Ensembl"/>
        </authorList>
    </citation>
    <scope>IDENTIFICATION</scope>
</reference>
<dbReference type="Proteomes" id="UP000694394">
    <property type="component" value="Chromosome 1"/>
</dbReference>
<dbReference type="PANTHER" id="PTHR25466:SF4">
    <property type="entry name" value="T-LYMPHOCYTE ACTIVATION ANTIGEN CD80"/>
    <property type="match status" value="1"/>
</dbReference>
<dbReference type="Ensembl" id="ENSMICT00000072266.1">
    <property type="protein sequence ID" value="ENSMICP00000051684.1"/>
    <property type="gene ID" value="ENSMICG00000049031.1"/>
</dbReference>
<evidence type="ECO:0000256" key="12">
    <source>
        <dbReference type="ARBA" id="ARBA00079216"/>
    </source>
</evidence>
<dbReference type="Gene3D" id="2.60.40.10">
    <property type="entry name" value="Immunoglobulins"/>
    <property type="match status" value="2"/>
</dbReference>
<dbReference type="CDD" id="cd16083">
    <property type="entry name" value="IgC1_CD80"/>
    <property type="match status" value="1"/>
</dbReference>
<dbReference type="GO" id="GO:0071222">
    <property type="term" value="P:cellular response to lipopolysaccharide"/>
    <property type="evidence" value="ECO:0007669"/>
    <property type="project" value="TreeGrafter"/>
</dbReference>
<protein>
    <recommendedName>
        <fullName evidence="11">T-lymphocyte activation antigen CD80</fullName>
    </recommendedName>
    <alternativeName>
        <fullName evidence="12">Activation B7-1 antigen</fullName>
    </alternativeName>
</protein>
<keyword evidence="8" id="KW-0675">Receptor</keyword>
<keyword evidence="5 13" id="KW-1133">Transmembrane helix</keyword>
<keyword evidence="4 14" id="KW-0732">Signal</keyword>
<dbReference type="FunFam" id="2.60.40.10:FF:001077">
    <property type="entry name" value="T-lymphocyte activation antigen CD80"/>
    <property type="match status" value="1"/>
</dbReference>
<reference evidence="16" key="1">
    <citation type="submission" date="2016-12" db="EMBL/GenBank/DDBJ databases">
        <title>Mouse lemur reference genome and diversity panel.</title>
        <authorList>
            <person name="Harris R."/>
            <person name="Larsen P."/>
            <person name="Liu Y."/>
            <person name="Hughes D.S."/>
            <person name="Murali S."/>
            <person name="Raveendran M."/>
            <person name="Korchina V."/>
            <person name="Wang M."/>
            <person name="Jhangiani S."/>
            <person name="Bandaranaike D."/>
            <person name="Bellair M."/>
            <person name="Blankenburg K."/>
            <person name="Chao H."/>
            <person name="Dahdouli M."/>
            <person name="Dinh H."/>
            <person name="Doddapaneni H."/>
            <person name="English A."/>
            <person name="Firestine M."/>
            <person name="Gnanaolivu R."/>
            <person name="Gross S."/>
            <person name="Hernandez B."/>
            <person name="Javaid M."/>
            <person name="Jayaseelan J."/>
            <person name="Jones J."/>
            <person name="Khan Z."/>
            <person name="Kovar C."/>
            <person name="Kurapati P."/>
            <person name="Le B."/>
            <person name="Lee S."/>
            <person name="Li M."/>
            <person name="Mathew T."/>
            <person name="Narasimhan A."/>
            <person name="Ngo D."/>
            <person name="Nguyen L."/>
            <person name="Okwuonu G."/>
            <person name="Ongeri F."/>
            <person name="Osuji N."/>
            <person name="Pu L.-L."/>
            <person name="Puazo M."/>
            <person name="Quiroz J."/>
            <person name="Raj R."/>
            <person name="Rajbhandari K."/>
            <person name="Reid J.G."/>
            <person name="Santibanez J."/>
            <person name="Sexton D."/>
            <person name="Skinner E."/>
            <person name="Vee V."/>
            <person name="Weissenberger G."/>
            <person name="Wu Y."/>
            <person name="Xin Y."/>
            <person name="Han Y."/>
            <person name="Campbell C."/>
            <person name="Brown A."/>
            <person name="Sullivan B."/>
            <person name="Shelton J."/>
            <person name="Brown S."/>
            <person name="Dudchenko O."/>
            <person name="Machol I."/>
            <person name="Durand N."/>
            <person name="Shamim M."/>
            <person name="Lieberman A."/>
            <person name="Muzny D.M."/>
            <person name="Richards S."/>
            <person name="Yoder A."/>
            <person name="Worley K.C."/>
            <person name="Rogers J."/>
            <person name="Gibbs R.A."/>
        </authorList>
    </citation>
    <scope>NUCLEOTIDE SEQUENCE [LARGE SCALE GENOMIC DNA]</scope>
</reference>
<comment type="subcellular location">
    <subcellularLocation>
        <location evidence="1">Cell membrane</location>
        <topology evidence="1">Single-pass type I membrane protein</topology>
    </subcellularLocation>
</comment>
<evidence type="ECO:0000256" key="6">
    <source>
        <dbReference type="ARBA" id="ARBA00023136"/>
    </source>
</evidence>